<proteinExistence type="predicted"/>
<dbReference type="EMBL" id="BART01038425">
    <property type="protein sequence ID" value="GAH05573.1"/>
    <property type="molecule type" value="Genomic_DNA"/>
</dbReference>
<organism evidence="1">
    <name type="scientific">marine sediment metagenome</name>
    <dbReference type="NCBI Taxonomy" id="412755"/>
    <lineage>
        <taxon>unclassified sequences</taxon>
        <taxon>metagenomes</taxon>
        <taxon>ecological metagenomes</taxon>
    </lineage>
</organism>
<gene>
    <name evidence="1" type="ORF">S01H4_63735</name>
</gene>
<comment type="caution">
    <text evidence="1">The sequence shown here is derived from an EMBL/GenBank/DDBJ whole genome shotgun (WGS) entry which is preliminary data.</text>
</comment>
<dbReference type="AlphaFoldDB" id="X1EA81"/>
<sequence length="32" mass="3636">MLRFGYRTDFIEVPAGMKDPSNIPSHIAIIMD</sequence>
<reference evidence="1" key="1">
    <citation type="journal article" date="2014" name="Front. Microbiol.">
        <title>High frequency of phylogenetically diverse reductive dehalogenase-homologous genes in deep subseafloor sedimentary metagenomes.</title>
        <authorList>
            <person name="Kawai M."/>
            <person name="Futagami T."/>
            <person name="Toyoda A."/>
            <person name="Takaki Y."/>
            <person name="Nishi S."/>
            <person name="Hori S."/>
            <person name="Arai W."/>
            <person name="Tsubouchi T."/>
            <person name="Morono Y."/>
            <person name="Uchiyama I."/>
            <person name="Ito T."/>
            <person name="Fujiyama A."/>
            <person name="Inagaki F."/>
            <person name="Takami H."/>
        </authorList>
    </citation>
    <scope>NUCLEOTIDE SEQUENCE</scope>
    <source>
        <strain evidence="1">Expedition CK06-06</strain>
    </source>
</reference>
<protein>
    <submittedName>
        <fullName evidence="1">Uncharacterized protein</fullName>
    </submittedName>
</protein>
<feature type="non-terminal residue" evidence="1">
    <location>
        <position position="32"/>
    </location>
</feature>
<accession>X1EA81</accession>
<name>X1EA81_9ZZZZ</name>
<evidence type="ECO:0000313" key="1">
    <source>
        <dbReference type="EMBL" id="GAH05573.1"/>
    </source>
</evidence>